<dbReference type="EMBL" id="AQPN01000078">
    <property type="protein sequence ID" value="EOR94769.1"/>
    <property type="molecule type" value="Genomic_DNA"/>
</dbReference>
<dbReference type="PANTHER" id="PTHR39323:SF1">
    <property type="entry name" value="BLR1149 PROTEIN"/>
    <property type="match status" value="1"/>
</dbReference>
<evidence type="ECO:0000313" key="3">
    <source>
        <dbReference type="Proteomes" id="UP000014174"/>
    </source>
</evidence>
<name>R9H0M4_9SPHI</name>
<dbReference type="eggNOG" id="COG1407">
    <property type="taxonomic scope" value="Bacteria"/>
</dbReference>
<dbReference type="Gene3D" id="3.60.21.10">
    <property type="match status" value="1"/>
</dbReference>
<dbReference type="Pfam" id="PF00149">
    <property type="entry name" value="Metallophos"/>
    <property type="match status" value="1"/>
</dbReference>
<comment type="caution">
    <text evidence="2">The sequence shown here is derived from an EMBL/GenBank/DDBJ whole genome shotgun (WGS) entry which is preliminary data.</text>
</comment>
<dbReference type="STRING" id="1150600.ADIARSV_2143"/>
<gene>
    <name evidence="2" type="ORF">ADIARSV_2143</name>
</gene>
<keyword evidence="3" id="KW-1185">Reference proteome</keyword>
<accession>R9H0M4</accession>
<feature type="domain" description="Calcineurin-like phosphoesterase" evidence="1">
    <location>
        <begin position="33"/>
        <end position="166"/>
    </location>
</feature>
<dbReference type="OrthoDB" id="9795838at2"/>
<protein>
    <recommendedName>
        <fullName evidence="1">Calcineurin-like phosphoesterase domain-containing protein</fullName>
    </recommendedName>
</protein>
<evidence type="ECO:0000313" key="2">
    <source>
        <dbReference type="EMBL" id="EOR94769.1"/>
    </source>
</evidence>
<evidence type="ECO:0000259" key="1">
    <source>
        <dbReference type="Pfam" id="PF00149"/>
    </source>
</evidence>
<dbReference type="InterPro" id="IPR004843">
    <property type="entry name" value="Calcineurin-like_PHP"/>
</dbReference>
<dbReference type="Proteomes" id="UP000014174">
    <property type="component" value="Unassembled WGS sequence"/>
</dbReference>
<dbReference type="PANTHER" id="PTHR39323">
    <property type="entry name" value="BLR1149 PROTEIN"/>
    <property type="match status" value="1"/>
</dbReference>
<dbReference type="SUPFAM" id="SSF56300">
    <property type="entry name" value="Metallo-dependent phosphatases"/>
    <property type="match status" value="1"/>
</dbReference>
<dbReference type="PIRSF" id="PIRSF000887">
    <property type="entry name" value="Pesterase_MJ0037"/>
    <property type="match status" value="1"/>
</dbReference>
<dbReference type="PATRIC" id="fig|1150600.3.peg.2117"/>
<dbReference type="InterPro" id="IPR024173">
    <property type="entry name" value="Pesterase_MJ0037-like"/>
</dbReference>
<reference evidence="2 3" key="1">
    <citation type="journal article" date="2013" name="Genome Announc.">
        <title>Draft Genome Sequence of Arcticibacter svalbardensis Strain MN12-7T, a Member of the Family Sphingobacteriaceae Isolated from an Arctic Soil Sample.</title>
        <authorList>
            <person name="Shivaji S."/>
            <person name="Ara S."/>
            <person name="Prasad S."/>
            <person name="Manasa B.P."/>
            <person name="Begum Z."/>
            <person name="Singh A."/>
            <person name="Kumar Pinnaka A."/>
        </authorList>
    </citation>
    <scope>NUCLEOTIDE SEQUENCE [LARGE SCALE GENOMIC DNA]</scope>
    <source>
        <strain evidence="2 3">MN12-7</strain>
    </source>
</reference>
<sequence length="226" mass="26117">MLLEDKGLKWELLGQHLVLLSEKGIYWEEQETLIVSDLHIGKVGHFRKAGIAIPKIMEQEELAVLSDLIHTYHPKRIIFLGDLFHSEYNDDWNWLMLWTGLFPNIQMVLVKGNHDILNDKQYCEAGFIVMKEYRLFPFKFIHEPVPFIHDALLENEDTEWYCISGHIHPGVKLKGKGKQSVTLSCFYFNATQAIIPAFGKFTGNYCMEVTQGVHVFGVLNNKVLKL</sequence>
<dbReference type="AlphaFoldDB" id="R9H0M4"/>
<dbReference type="GO" id="GO:0016787">
    <property type="term" value="F:hydrolase activity"/>
    <property type="evidence" value="ECO:0007669"/>
    <property type="project" value="InterPro"/>
</dbReference>
<dbReference type="InterPro" id="IPR029052">
    <property type="entry name" value="Metallo-depent_PP-like"/>
</dbReference>
<proteinExistence type="predicted"/>
<dbReference type="RefSeq" id="WP_016195377.1">
    <property type="nucleotide sequence ID" value="NZ_AQPN01000078.1"/>
</dbReference>
<dbReference type="InterPro" id="IPR026336">
    <property type="entry name" value="PdeM-like"/>
</dbReference>
<dbReference type="NCBIfam" id="TIGR04123">
    <property type="entry name" value="P_estr_lig_assc"/>
    <property type="match status" value="1"/>
</dbReference>
<organism evidence="2 3">
    <name type="scientific">Arcticibacter svalbardensis MN12-7</name>
    <dbReference type="NCBI Taxonomy" id="1150600"/>
    <lineage>
        <taxon>Bacteria</taxon>
        <taxon>Pseudomonadati</taxon>
        <taxon>Bacteroidota</taxon>
        <taxon>Sphingobacteriia</taxon>
        <taxon>Sphingobacteriales</taxon>
        <taxon>Sphingobacteriaceae</taxon>
        <taxon>Arcticibacter</taxon>
    </lineage>
</organism>